<proteinExistence type="predicted"/>
<organism evidence="1 2">
    <name type="scientific">Nostoc flagelliforme CCNUN1</name>
    <dbReference type="NCBI Taxonomy" id="2038116"/>
    <lineage>
        <taxon>Bacteria</taxon>
        <taxon>Bacillati</taxon>
        <taxon>Cyanobacteriota</taxon>
        <taxon>Cyanophyceae</taxon>
        <taxon>Nostocales</taxon>
        <taxon>Nostocaceae</taxon>
        <taxon>Nostoc</taxon>
    </lineage>
</organism>
<reference evidence="1 2" key="1">
    <citation type="submission" date="2017-11" db="EMBL/GenBank/DDBJ databases">
        <title>Complete genome of a free-living desiccation-tolerant cyanobacterium and its photosynthetic adaptation to extreme terrestrial habitat.</title>
        <authorList>
            <person name="Shang J."/>
        </authorList>
    </citation>
    <scope>NUCLEOTIDE SEQUENCE [LARGE SCALE GENOMIC DNA]</scope>
    <source>
        <strain evidence="1 2">CCNUN1</strain>
    </source>
</reference>
<dbReference type="Proteomes" id="UP000232003">
    <property type="component" value="Chromosome"/>
</dbReference>
<protein>
    <submittedName>
        <fullName evidence="1">Uncharacterized protein</fullName>
    </submittedName>
</protein>
<accession>A0A2K8SYZ9</accession>
<dbReference type="AlphaFoldDB" id="A0A2K8SYZ9"/>
<dbReference type="EMBL" id="CP024785">
    <property type="protein sequence ID" value="AUB40661.1"/>
    <property type="molecule type" value="Genomic_DNA"/>
</dbReference>
<keyword evidence="2" id="KW-1185">Reference proteome</keyword>
<name>A0A2K8SYZ9_9NOSO</name>
<dbReference type="KEGG" id="nfl:COO91_06680"/>
<gene>
    <name evidence="1" type="ORF">COO91_06680</name>
</gene>
<evidence type="ECO:0000313" key="2">
    <source>
        <dbReference type="Proteomes" id="UP000232003"/>
    </source>
</evidence>
<sequence>MLVFSSHQETNNSNAFIGISSGFSGRHWVLGLATGST</sequence>
<evidence type="ECO:0000313" key="1">
    <source>
        <dbReference type="EMBL" id="AUB40661.1"/>
    </source>
</evidence>